<proteinExistence type="predicted"/>
<feature type="transmembrane region" description="Helical" evidence="1">
    <location>
        <begin position="5"/>
        <end position="22"/>
    </location>
</feature>
<evidence type="ECO:0000256" key="1">
    <source>
        <dbReference type="SAM" id="Phobius"/>
    </source>
</evidence>
<accession>A0A6V7W0Y2</accession>
<organism evidence="2 3">
    <name type="scientific">Meloidogyne enterolobii</name>
    <name type="common">Root-knot nematode worm</name>
    <name type="synonym">Meloidogyne mayaguensis</name>
    <dbReference type="NCBI Taxonomy" id="390850"/>
    <lineage>
        <taxon>Eukaryota</taxon>
        <taxon>Metazoa</taxon>
        <taxon>Ecdysozoa</taxon>
        <taxon>Nematoda</taxon>
        <taxon>Chromadorea</taxon>
        <taxon>Rhabditida</taxon>
        <taxon>Tylenchina</taxon>
        <taxon>Tylenchomorpha</taxon>
        <taxon>Tylenchoidea</taxon>
        <taxon>Meloidogynidae</taxon>
        <taxon>Meloidogyninae</taxon>
        <taxon>Meloidogyne</taxon>
    </lineage>
</organism>
<feature type="transmembrane region" description="Helical" evidence="1">
    <location>
        <begin position="42"/>
        <end position="62"/>
    </location>
</feature>
<dbReference type="Proteomes" id="UP000580250">
    <property type="component" value="Unassembled WGS sequence"/>
</dbReference>
<keyword evidence="1" id="KW-0812">Transmembrane</keyword>
<dbReference type="EMBL" id="CAJEWN010000375">
    <property type="protein sequence ID" value="CAD2180604.1"/>
    <property type="molecule type" value="Genomic_DNA"/>
</dbReference>
<name>A0A6V7W0Y2_MELEN</name>
<feature type="transmembrane region" description="Helical" evidence="1">
    <location>
        <begin position="82"/>
        <end position="106"/>
    </location>
</feature>
<keyword evidence="1" id="KW-0472">Membrane</keyword>
<comment type="caution">
    <text evidence="2">The sequence shown here is derived from an EMBL/GenBank/DDBJ whole genome shotgun (WGS) entry which is preliminary data.</text>
</comment>
<keyword evidence="1" id="KW-1133">Transmembrane helix</keyword>
<evidence type="ECO:0000313" key="2">
    <source>
        <dbReference type="EMBL" id="CAD2180604.1"/>
    </source>
</evidence>
<evidence type="ECO:0000313" key="3">
    <source>
        <dbReference type="Proteomes" id="UP000580250"/>
    </source>
</evidence>
<dbReference type="AlphaFoldDB" id="A0A6V7W0Y2"/>
<reference evidence="2 3" key="1">
    <citation type="submission" date="2020-08" db="EMBL/GenBank/DDBJ databases">
        <authorList>
            <person name="Koutsovoulos G."/>
            <person name="Danchin GJ E."/>
        </authorList>
    </citation>
    <scope>NUCLEOTIDE SEQUENCE [LARGE SCALE GENOMIC DNA]</scope>
</reference>
<dbReference type="OrthoDB" id="5876551at2759"/>
<gene>
    <name evidence="2" type="ORF">MENT_LOCUS32693</name>
</gene>
<sequence length="109" mass="12423">MIIISWVISIGYMTFIILMAFADPSMEIVGALYLANKSTANLIIYITILTTLMVILTAFFDWRITVTNSRIQELRRQIVMTFGLILVAYPVSYYCIYSIITIVSIIKTP</sequence>
<protein>
    <submittedName>
        <fullName evidence="2">Uncharacterized protein</fullName>
    </submittedName>
</protein>